<name>A0A7M6DQX1_9CNID</name>
<dbReference type="Proteomes" id="UP000594262">
    <property type="component" value="Unplaced"/>
</dbReference>
<dbReference type="Gene3D" id="3.30.505.10">
    <property type="entry name" value="SH2 domain"/>
    <property type="match status" value="1"/>
</dbReference>
<dbReference type="Pfam" id="PF00018">
    <property type="entry name" value="SH3_1"/>
    <property type="match status" value="2"/>
</dbReference>
<dbReference type="SUPFAM" id="SSF50044">
    <property type="entry name" value="SH3-domain"/>
    <property type="match status" value="2"/>
</dbReference>
<dbReference type="GeneID" id="136802843"/>
<dbReference type="RefSeq" id="XP_066915704.1">
    <property type="nucleotide sequence ID" value="XM_067059603.1"/>
</dbReference>
<dbReference type="InterPro" id="IPR051184">
    <property type="entry name" value="Tyrosine-phos_adapter"/>
</dbReference>
<reference evidence="7" key="1">
    <citation type="submission" date="2021-01" db="UniProtKB">
        <authorList>
            <consortium name="EnsemblMetazoa"/>
        </authorList>
    </citation>
    <scope>IDENTIFICATION</scope>
</reference>
<dbReference type="SUPFAM" id="SSF55550">
    <property type="entry name" value="SH2 domain"/>
    <property type="match status" value="1"/>
</dbReference>
<dbReference type="PANTHER" id="PTHR19969:SF14">
    <property type="entry name" value="DREADLOCKS, ISOFORM B"/>
    <property type="match status" value="1"/>
</dbReference>
<dbReference type="GO" id="GO:0030971">
    <property type="term" value="F:receptor tyrosine kinase binding"/>
    <property type="evidence" value="ECO:0007669"/>
    <property type="project" value="TreeGrafter"/>
</dbReference>
<protein>
    <submittedName>
        <fullName evidence="7">Uncharacterized protein</fullName>
    </submittedName>
</protein>
<feature type="domain" description="SH3" evidence="6">
    <location>
        <begin position="2"/>
        <end position="63"/>
    </location>
</feature>
<feature type="domain" description="SH3" evidence="6">
    <location>
        <begin position="96"/>
        <end position="158"/>
    </location>
</feature>
<dbReference type="GO" id="GO:0016477">
    <property type="term" value="P:cell migration"/>
    <property type="evidence" value="ECO:0007669"/>
    <property type="project" value="TreeGrafter"/>
</dbReference>
<evidence type="ECO:0000256" key="4">
    <source>
        <dbReference type="PROSITE-ProRule" id="PRU00192"/>
    </source>
</evidence>
<dbReference type="SMART" id="SM00326">
    <property type="entry name" value="SH3"/>
    <property type="match status" value="2"/>
</dbReference>
<dbReference type="AlphaFoldDB" id="A0A7M6DQX1"/>
<dbReference type="PROSITE" id="PS50002">
    <property type="entry name" value="SH3"/>
    <property type="match status" value="2"/>
</dbReference>
<dbReference type="SMART" id="SM00252">
    <property type="entry name" value="SH2"/>
    <property type="match status" value="1"/>
</dbReference>
<keyword evidence="8" id="KW-1185">Reference proteome</keyword>
<proteinExistence type="predicted"/>
<keyword evidence="1 4" id="KW-0728">SH3 domain</keyword>
<dbReference type="Gene3D" id="2.30.30.40">
    <property type="entry name" value="SH3 Domains"/>
    <property type="match status" value="2"/>
</dbReference>
<dbReference type="GO" id="GO:0005737">
    <property type="term" value="C:cytoplasm"/>
    <property type="evidence" value="ECO:0007669"/>
    <property type="project" value="TreeGrafter"/>
</dbReference>
<dbReference type="InterPro" id="IPR000980">
    <property type="entry name" value="SH2"/>
</dbReference>
<dbReference type="Pfam" id="PF00017">
    <property type="entry name" value="SH2"/>
    <property type="match status" value="1"/>
</dbReference>
<dbReference type="GO" id="GO:0035591">
    <property type="term" value="F:signaling adaptor activity"/>
    <property type="evidence" value="ECO:0007669"/>
    <property type="project" value="TreeGrafter"/>
</dbReference>
<dbReference type="InterPro" id="IPR036028">
    <property type="entry name" value="SH3-like_dom_sf"/>
</dbReference>
<dbReference type="PRINTS" id="PR00401">
    <property type="entry name" value="SH2DOMAIN"/>
</dbReference>
<dbReference type="InterPro" id="IPR036860">
    <property type="entry name" value="SH2_dom_sf"/>
</dbReference>
<organism evidence="7 8">
    <name type="scientific">Clytia hemisphaerica</name>
    <dbReference type="NCBI Taxonomy" id="252671"/>
    <lineage>
        <taxon>Eukaryota</taxon>
        <taxon>Metazoa</taxon>
        <taxon>Cnidaria</taxon>
        <taxon>Hydrozoa</taxon>
        <taxon>Hydroidolina</taxon>
        <taxon>Leptothecata</taxon>
        <taxon>Obeliida</taxon>
        <taxon>Clytiidae</taxon>
        <taxon>Clytia</taxon>
    </lineage>
</organism>
<evidence type="ECO:0000313" key="8">
    <source>
        <dbReference type="Proteomes" id="UP000594262"/>
    </source>
</evidence>
<dbReference type="PROSITE" id="PS50001">
    <property type="entry name" value="SH2"/>
    <property type="match status" value="1"/>
</dbReference>
<evidence type="ECO:0000259" key="5">
    <source>
        <dbReference type="PROSITE" id="PS50001"/>
    </source>
</evidence>
<evidence type="ECO:0000256" key="3">
    <source>
        <dbReference type="PROSITE-ProRule" id="PRU00191"/>
    </source>
</evidence>
<keyword evidence="2 3" id="KW-0727">SH2 domain</keyword>
<evidence type="ECO:0000256" key="1">
    <source>
        <dbReference type="ARBA" id="ARBA00022443"/>
    </source>
</evidence>
<feature type="domain" description="SH2" evidence="5">
    <location>
        <begin position="226"/>
        <end position="320"/>
    </location>
</feature>
<evidence type="ECO:0000256" key="2">
    <source>
        <dbReference type="ARBA" id="ARBA00022999"/>
    </source>
</evidence>
<dbReference type="EnsemblMetazoa" id="CLYHEMT023085.1">
    <property type="protein sequence ID" value="CLYHEMP023085.1"/>
    <property type="gene ID" value="CLYHEMG023085"/>
</dbReference>
<accession>A0A7M6DQX1</accession>
<dbReference type="GO" id="GO:0007167">
    <property type="term" value="P:enzyme-linked receptor protein signaling pathway"/>
    <property type="evidence" value="ECO:0007669"/>
    <property type="project" value="TreeGrafter"/>
</dbReference>
<evidence type="ECO:0000259" key="6">
    <source>
        <dbReference type="PROSITE" id="PS50002"/>
    </source>
</evidence>
<dbReference type="PRINTS" id="PR00452">
    <property type="entry name" value="SH3DOMAIN"/>
</dbReference>
<sequence>MSDLGSVRTLYAYTAQNDEEMSFESDLVFKILDKNDENWWLALNESTSKQGLVPTNYVEEIPSHEENEDNEVNYMNPAELFQQNDGYEKMEQPKKKVFFNVLTKFKYQATYHDELSFEANELLEIVETSNNYLGWLTAKNSKGESGIIPGNYVEEIVKTPSPTTAKMPDILQNCKDIKEHRASLLVERQDPFPVEKATEAKSSPGVKTLTKLLVDSQDAGFRREAYFAGKVGRSDCERKLKGKKEGAFLIRESESSAGNVTLSLKCPEDIIHFLVKITPDEFIIGHRSFATIQELVDYYSHTNPIYTSKSGKKVFLGTPYHEK</sequence>
<evidence type="ECO:0000313" key="7">
    <source>
        <dbReference type="EnsemblMetazoa" id="CLYHEMP023085.1"/>
    </source>
</evidence>
<dbReference type="PANTHER" id="PTHR19969">
    <property type="entry name" value="SH2-SH3 ADAPTOR PROTEIN-RELATED"/>
    <property type="match status" value="1"/>
</dbReference>
<dbReference type="PRINTS" id="PR00678">
    <property type="entry name" value="PI3KINASEP85"/>
</dbReference>
<dbReference type="InterPro" id="IPR001452">
    <property type="entry name" value="SH3_domain"/>
</dbReference>
<dbReference type="OrthoDB" id="26539at2759"/>